<dbReference type="Proteomes" id="UP000510621">
    <property type="component" value="Chromosome"/>
</dbReference>
<name>A0A7L6AZJ4_9GAMM</name>
<dbReference type="GO" id="GO:0030435">
    <property type="term" value="P:sporulation resulting in formation of a cellular spore"/>
    <property type="evidence" value="ECO:0007669"/>
    <property type="project" value="UniProtKB-KW"/>
</dbReference>
<dbReference type="Pfam" id="PF20085">
    <property type="entry name" value="TGL"/>
    <property type="match status" value="1"/>
</dbReference>
<evidence type="ECO:0000313" key="4">
    <source>
        <dbReference type="Proteomes" id="UP000510621"/>
    </source>
</evidence>
<proteinExistence type="predicted"/>
<keyword evidence="2" id="KW-0749">Sporulation</keyword>
<accession>A0A7L6AZJ4</accession>
<keyword evidence="1" id="KW-0808">Transferase</keyword>
<reference evidence="3" key="1">
    <citation type="submission" date="2020-06" db="EMBL/GenBank/DDBJ databases">
        <title>Analysis procedures for assessing recovery of high quality, complete, closed genomes from Nanopore long read metagenome sequencing.</title>
        <authorList>
            <person name="Bessarab I."/>
            <person name="Arumugam K."/>
            <person name="Haryono M."/>
            <person name="Liu X."/>
            <person name="Roy S."/>
            <person name="Zuniga-Montanez R.E."/>
            <person name="Qiu G."/>
            <person name="Drautz-Moses D.I."/>
            <person name="Law Y.Y."/>
            <person name="Wuertz S."/>
            <person name="Lauro F.M."/>
            <person name="Huson D.H."/>
            <person name="Williams R.B."/>
        </authorList>
    </citation>
    <scope>NUCLEOTIDE SEQUENCE [LARGE SCALE GENOMIC DNA]</scope>
    <source>
        <strain evidence="3">SSD2</strain>
    </source>
</reference>
<dbReference type="AlphaFoldDB" id="A0A7L6AZJ4"/>
<evidence type="ECO:0000256" key="1">
    <source>
        <dbReference type="ARBA" id="ARBA00022679"/>
    </source>
</evidence>
<keyword evidence="4" id="KW-1185">Reference proteome</keyword>
<organism evidence="3 4">
    <name type="scientific">Candidatus Thiothrix singaporensis</name>
    <dbReference type="NCBI Taxonomy" id="2799669"/>
    <lineage>
        <taxon>Bacteria</taxon>
        <taxon>Pseudomonadati</taxon>
        <taxon>Pseudomonadota</taxon>
        <taxon>Gammaproteobacteria</taxon>
        <taxon>Thiotrichales</taxon>
        <taxon>Thiotrichaceae</taxon>
        <taxon>Thiothrix</taxon>
    </lineage>
</organism>
<protein>
    <submittedName>
        <fullName evidence="3">Uncharacterized protein</fullName>
    </submittedName>
</protein>
<dbReference type="EMBL" id="CP059265">
    <property type="protein sequence ID" value="QLQ34347.1"/>
    <property type="molecule type" value="Genomic_DNA"/>
</dbReference>
<evidence type="ECO:0000313" key="3">
    <source>
        <dbReference type="EMBL" id="QLQ34347.1"/>
    </source>
</evidence>
<dbReference type="InterPro" id="IPR020916">
    <property type="entry name" value="Gln_gamma-glutamylTfrase_bac"/>
</dbReference>
<dbReference type="GO" id="GO:0003810">
    <property type="term" value="F:protein-glutamine gamma-glutamyltransferase activity"/>
    <property type="evidence" value="ECO:0007669"/>
    <property type="project" value="InterPro"/>
</dbReference>
<evidence type="ECO:0000256" key="2">
    <source>
        <dbReference type="ARBA" id="ARBA00022969"/>
    </source>
</evidence>
<gene>
    <name evidence="3" type="ORF">HZT40_22935</name>
</gene>
<sequence length="314" mass="34717">MAAKSVVILDGDNADQRLDEGDTLIVQDASGNETLRKTLTTADLYDLRFRENMLNTVSSIGSGWEFSENLVHIKNAELTQPETRAYTTSNGQTSTEAILERNNFWEVVQRGSSRYLLIRETDNAGNAVLPSDAINDIFDNRQRYAFDCATPMRLLNLKATLDTIGEDDFNSHAGRLLLSSWYDQHDTSGFDGGFITSVRTAQAGEINVNGISNLNGESALFDPSKGDTLTPGSVYYFDLPGDKQSAAQGWNAVYIGRNADGAYRFWSTNIGTVNVNFQANSWLPEDTFDGYYLGAINATPNTARLQNWDVDRSI</sequence>
<dbReference type="KEGG" id="this:HZT40_22935"/>